<dbReference type="Proteomes" id="UP000282028">
    <property type="component" value="Unassembled WGS sequence"/>
</dbReference>
<dbReference type="RefSeq" id="WP_122908331.1">
    <property type="nucleotide sequence ID" value="NZ_CBCSBE010000001.1"/>
</dbReference>
<dbReference type="Pfam" id="PF21835">
    <property type="entry name" value="YIEGIA_cap"/>
    <property type="match status" value="1"/>
</dbReference>
<organism evidence="1 2">
    <name type="scientific">Brevibacillus invocatus</name>
    <dbReference type="NCBI Taxonomy" id="173959"/>
    <lineage>
        <taxon>Bacteria</taxon>
        <taxon>Bacillati</taxon>
        <taxon>Bacillota</taxon>
        <taxon>Bacilli</taxon>
        <taxon>Bacillales</taxon>
        <taxon>Paenibacillaceae</taxon>
        <taxon>Brevibacillus</taxon>
    </lineage>
</organism>
<reference evidence="1 2" key="1">
    <citation type="submission" date="2018-10" db="EMBL/GenBank/DDBJ databases">
        <title>Phylogenomics of Brevibacillus.</title>
        <authorList>
            <person name="Dunlap C."/>
        </authorList>
    </citation>
    <scope>NUCLEOTIDE SEQUENCE [LARGE SCALE GENOMIC DNA]</scope>
    <source>
        <strain evidence="1 2">JCM 12215</strain>
    </source>
</reference>
<dbReference type="EMBL" id="RHHR01000010">
    <property type="protein sequence ID" value="RNB75368.1"/>
    <property type="molecule type" value="Genomic_DNA"/>
</dbReference>
<dbReference type="OrthoDB" id="1955035at2"/>
<evidence type="ECO:0000313" key="1">
    <source>
        <dbReference type="EMBL" id="RNB75368.1"/>
    </source>
</evidence>
<keyword evidence="2" id="KW-1185">Reference proteome</keyword>
<evidence type="ECO:0000313" key="2">
    <source>
        <dbReference type="Proteomes" id="UP000282028"/>
    </source>
</evidence>
<sequence length="60" mass="6738">MPSEILAVITMDRERIAGGAPIFFCADHQEMQQIAFTLEKILDGMVHEVTADSLIIVRHK</sequence>
<accession>A0A3M8CIF1</accession>
<gene>
    <name evidence="1" type="ORF">EDM52_07215</name>
</gene>
<dbReference type="AlphaFoldDB" id="A0A3M8CIF1"/>
<proteinExistence type="predicted"/>
<comment type="caution">
    <text evidence="1">The sequence shown here is derived from an EMBL/GenBank/DDBJ whole genome shotgun (WGS) entry which is preliminary data.</text>
</comment>
<dbReference type="InterPro" id="IPR054055">
    <property type="entry name" value="YpzH"/>
</dbReference>
<name>A0A3M8CIF1_9BACL</name>
<protein>
    <submittedName>
        <fullName evidence="1">Uncharacterized protein</fullName>
    </submittedName>
</protein>